<proteinExistence type="predicted"/>
<gene>
    <name evidence="2" type="ORF">AAHA92_15234</name>
</gene>
<accession>A0ABD1HE39</accession>
<dbReference type="EMBL" id="JBEAFC010000006">
    <property type="protein sequence ID" value="KAL1554698.1"/>
    <property type="molecule type" value="Genomic_DNA"/>
</dbReference>
<reference evidence="2 3" key="1">
    <citation type="submission" date="2024-06" db="EMBL/GenBank/DDBJ databases">
        <title>A chromosome level genome sequence of Diviner's sage (Salvia divinorum).</title>
        <authorList>
            <person name="Ford S.A."/>
            <person name="Ro D.-K."/>
            <person name="Ness R.W."/>
            <person name="Phillips M.A."/>
        </authorList>
    </citation>
    <scope>NUCLEOTIDE SEQUENCE [LARGE SCALE GENOMIC DNA]</scope>
    <source>
        <strain evidence="2">SAF-2024a</strain>
        <tissue evidence="2">Leaf</tissue>
    </source>
</reference>
<evidence type="ECO:0000313" key="2">
    <source>
        <dbReference type="EMBL" id="KAL1554698.1"/>
    </source>
</evidence>
<keyword evidence="3" id="KW-1185">Reference proteome</keyword>
<dbReference type="Pfam" id="PF05678">
    <property type="entry name" value="VQ"/>
    <property type="match status" value="1"/>
</dbReference>
<organism evidence="2 3">
    <name type="scientific">Salvia divinorum</name>
    <name type="common">Maria pastora</name>
    <name type="synonym">Diviner's sage</name>
    <dbReference type="NCBI Taxonomy" id="28513"/>
    <lineage>
        <taxon>Eukaryota</taxon>
        <taxon>Viridiplantae</taxon>
        <taxon>Streptophyta</taxon>
        <taxon>Embryophyta</taxon>
        <taxon>Tracheophyta</taxon>
        <taxon>Spermatophyta</taxon>
        <taxon>Magnoliopsida</taxon>
        <taxon>eudicotyledons</taxon>
        <taxon>Gunneridae</taxon>
        <taxon>Pentapetalae</taxon>
        <taxon>asterids</taxon>
        <taxon>lamiids</taxon>
        <taxon>Lamiales</taxon>
        <taxon>Lamiaceae</taxon>
        <taxon>Nepetoideae</taxon>
        <taxon>Mentheae</taxon>
        <taxon>Salviinae</taxon>
        <taxon>Salvia</taxon>
        <taxon>Salvia subgen. Calosphace</taxon>
    </lineage>
</organism>
<feature type="domain" description="VQ" evidence="1">
    <location>
        <begin position="32"/>
        <end position="51"/>
    </location>
</feature>
<sequence>MERIPKKTNKTPKIKKRQPLKVVYITNPIKFEASALEFRSLVQELTGQDADVASSAGAGFSEAVKAEDSVHAASEVEQVTKLGQFSGKVDEWEESDPVALRSAVSGYDDVVSPMMIDGISSNLFDILQNLDAM</sequence>
<dbReference type="Proteomes" id="UP001567538">
    <property type="component" value="Unassembled WGS sequence"/>
</dbReference>
<evidence type="ECO:0000259" key="1">
    <source>
        <dbReference type="Pfam" id="PF05678"/>
    </source>
</evidence>
<evidence type="ECO:0000313" key="3">
    <source>
        <dbReference type="Proteomes" id="UP001567538"/>
    </source>
</evidence>
<dbReference type="InterPro" id="IPR039335">
    <property type="entry name" value="SIB1/2"/>
</dbReference>
<dbReference type="PANTHER" id="PTHR33624:SF2">
    <property type="entry name" value="SIGMA FACTOR BINDING PROTEIN 1, CHLOROPLASTIC"/>
    <property type="match status" value="1"/>
</dbReference>
<dbReference type="InterPro" id="IPR008889">
    <property type="entry name" value="VQ"/>
</dbReference>
<comment type="caution">
    <text evidence="2">The sequence shown here is derived from an EMBL/GenBank/DDBJ whole genome shotgun (WGS) entry which is preliminary data.</text>
</comment>
<dbReference type="AlphaFoldDB" id="A0ABD1HE39"/>
<name>A0ABD1HE39_SALDI</name>
<dbReference type="PANTHER" id="PTHR33624">
    <property type="entry name" value="SIGMA FACTOR BINDING PROTEIN 1, CHLOROPLASTIC"/>
    <property type="match status" value="1"/>
</dbReference>
<protein>
    <recommendedName>
        <fullName evidence="1">VQ domain-containing protein</fullName>
    </recommendedName>
</protein>